<dbReference type="InterPro" id="IPR045943">
    <property type="entry name" value="DUF6363"/>
</dbReference>
<feature type="short sequence motif" description="GXGXXG" evidence="4">
    <location>
        <begin position="9"/>
        <end position="14"/>
    </location>
</feature>
<organism evidence="6 7">
    <name type="scientific">Candidatus Pullichristensenella stercorigallinarum</name>
    <dbReference type="NCBI Taxonomy" id="2840909"/>
    <lineage>
        <taxon>Bacteria</taxon>
        <taxon>Bacillati</taxon>
        <taxon>Bacillota</taxon>
        <taxon>Clostridia</taxon>
        <taxon>Candidatus Pullichristensenella</taxon>
    </lineage>
</organism>
<reference evidence="6" key="2">
    <citation type="journal article" date="2021" name="PeerJ">
        <title>Extensive microbial diversity within the chicken gut microbiome revealed by metagenomics and culture.</title>
        <authorList>
            <person name="Gilroy R."/>
            <person name="Ravi A."/>
            <person name="Getino M."/>
            <person name="Pursley I."/>
            <person name="Horton D.L."/>
            <person name="Alikhan N.F."/>
            <person name="Baker D."/>
            <person name="Gharbi K."/>
            <person name="Hall N."/>
            <person name="Watson M."/>
            <person name="Adriaenssens E.M."/>
            <person name="Foster-Nyarko E."/>
            <person name="Jarju S."/>
            <person name="Secka A."/>
            <person name="Antonio M."/>
            <person name="Oren A."/>
            <person name="Chaudhuri R.R."/>
            <person name="La Ragione R."/>
            <person name="Hildebrand F."/>
            <person name="Pallen M.J."/>
        </authorList>
    </citation>
    <scope>NUCLEOTIDE SEQUENCE</scope>
    <source>
        <strain evidence="6">ChiSjej6B24-2974</strain>
    </source>
</reference>
<dbReference type="InterPro" id="IPR050301">
    <property type="entry name" value="NTE"/>
</dbReference>
<dbReference type="PANTHER" id="PTHR14226:SF25">
    <property type="entry name" value="PHOSPHOESTERASE"/>
    <property type="match status" value="1"/>
</dbReference>
<dbReference type="InterPro" id="IPR037483">
    <property type="entry name" value="YjjU-like"/>
</dbReference>
<comment type="caution">
    <text evidence="6">The sequence shown here is derived from an EMBL/GenBank/DDBJ whole genome shotgun (WGS) entry which is preliminary data.</text>
</comment>
<evidence type="ECO:0000259" key="5">
    <source>
        <dbReference type="PROSITE" id="PS51635"/>
    </source>
</evidence>
<evidence type="ECO:0000256" key="3">
    <source>
        <dbReference type="ARBA" id="ARBA00023098"/>
    </source>
</evidence>
<dbReference type="SUPFAM" id="SSF52151">
    <property type="entry name" value="FabD/lysophospholipase-like"/>
    <property type="match status" value="1"/>
</dbReference>
<evidence type="ECO:0000256" key="1">
    <source>
        <dbReference type="ARBA" id="ARBA00022801"/>
    </source>
</evidence>
<accession>A0A9D0ZPT9</accession>
<reference evidence="6" key="1">
    <citation type="submission" date="2020-10" db="EMBL/GenBank/DDBJ databases">
        <authorList>
            <person name="Gilroy R."/>
        </authorList>
    </citation>
    <scope>NUCLEOTIDE SEQUENCE</scope>
    <source>
        <strain evidence="6">ChiSjej6B24-2974</strain>
    </source>
</reference>
<dbReference type="Gene3D" id="3.40.1090.10">
    <property type="entry name" value="Cytosolic phospholipase A2 catalytic domain"/>
    <property type="match status" value="2"/>
</dbReference>
<feature type="domain" description="PNPLA" evidence="5">
    <location>
        <begin position="5"/>
        <end position="173"/>
    </location>
</feature>
<dbReference type="PROSITE" id="PS51635">
    <property type="entry name" value="PNPLA"/>
    <property type="match status" value="1"/>
</dbReference>
<feature type="short sequence motif" description="GXSXG" evidence="4">
    <location>
        <begin position="38"/>
        <end position="42"/>
    </location>
</feature>
<evidence type="ECO:0000313" key="7">
    <source>
        <dbReference type="Proteomes" id="UP000824260"/>
    </source>
</evidence>
<keyword evidence="3 4" id="KW-0443">Lipid metabolism</keyword>
<feature type="active site" description="Proton acceptor" evidence="4">
    <location>
        <position position="160"/>
    </location>
</feature>
<dbReference type="CDD" id="cd07208">
    <property type="entry name" value="Pat_hypo_Ecoli_yjju_like"/>
    <property type="match status" value="1"/>
</dbReference>
<sequence length="288" mass="32000">MKTGLVLEGGGMRGIYTAGVLDVLDEAGLRPCFDGVIGVSAGAVHGCSFVSGQRGRSIRYFTKYCRDRGFMSVYSLLTTGNAVGEKLCYHDIPERLDPFDNEAFMASPTAFYVGVTNLETGQAEYPRITDMRKQMDYMRASASMPYVSRIVTLEGKPYLDGGIADSVPLAAFERMGYARNVVVLTKEDGFKHRSDNIPLLNGRYRKYPRFLETLAKRVELCEAEERYIQQAVAEGRAFAIRPSRKPEIGRLERNPERLNALYALGKQDAAAALPALPRFLEANGERRA</sequence>
<dbReference type="PANTHER" id="PTHR14226">
    <property type="entry name" value="NEUROPATHY TARGET ESTERASE/SWISS CHEESE D.MELANOGASTER"/>
    <property type="match status" value="1"/>
</dbReference>
<name>A0A9D0ZPT9_9FIRM</name>
<gene>
    <name evidence="6" type="ORF">IAA52_13615</name>
</gene>
<proteinExistence type="predicted"/>
<dbReference type="InterPro" id="IPR016035">
    <property type="entry name" value="Acyl_Trfase/lysoPLipase"/>
</dbReference>
<feature type="active site" description="Nucleophile" evidence="4">
    <location>
        <position position="40"/>
    </location>
</feature>
<dbReference type="EMBL" id="DVFZ01000127">
    <property type="protein sequence ID" value="HIQ84122.1"/>
    <property type="molecule type" value="Genomic_DNA"/>
</dbReference>
<dbReference type="Pfam" id="PF01734">
    <property type="entry name" value="Patatin"/>
    <property type="match status" value="1"/>
</dbReference>
<evidence type="ECO:0000313" key="6">
    <source>
        <dbReference type="EMBL" id="HIQ84122.1"/>
    </source>
</evidence>
<keyword evidence="1 4" id="KW-0378">Hydrolase</keyword>
<dbReference type="Proteomes" id="UP000824260">
    <property type="component" value="Unassembled WGS sequence"/>
</dbReference>
<dbReference type="GO" id="GO:0016787">
    <property type="term" value="F:hydrolase activity"/>
    <property type="evidence" value="ECO:0007669"/>
    <property type="project" value="UniProtKB-UniRule"/>
</dbReference>
<evidence type="ECO:0000256" key="2">
    <source>
        <dbReference type="ARBA" id="ARBA00022963"/>
    </source>
</evidence>
<dbReference type="Pfam" id="PF19890">
    <property type="entry name" value="DUF6363"/>
    <property type="match status" value="1"/>
</dbReference>
<dbReference type="InterPro" id="IPR002641">
    <property type="entry name" value="PNPLA_dom"/>
</dbReference>
<feature type="short sequence motif" description="DGA/G" evidence="4">
    <location>
        <begin position="160"/>
        <end position="162"/>
    </location>
</feature>
<dbReference type="AlphaFoldDB" id="A0A9D0ZPT9"/>
<protein>
    <submittedName>
        <fullName evidence="6">Patatin family protein</fullName>
    </submittedName>
</protein>
<keyword evidence="2 4" id="KW-0442">Lipid degradation</keyword>
<dbReference type="GO" id="GO:0016042">
    <property type="term" value="P:lipid catabolic process"/>
    <property type="evidence" value="ECO:0007669"/>
    <property type="project" value="UniProtKB-UniRule"/>
</dbReference>
<evidence type="ECO:0000256" key="4">
    <source>
        <dbReference type="PROSITE-ProRule" id="PRU01161"/>
    </source>
</evidence>